<evidence type="ECO:0000256" key="1">
    <source>
        <dbReference type="ARBA" id="ARBA00004651"/>
    </source>
</evidence>
<keyword evidence="5 7" id="KW-0472">Membrane</keyword>
<feature type="transmembrane region" description="Helical" evidence="7">
    <location>
        <begin position="54"/>
        <end position="80"/>
    </location>
</feature>
<comment type="subcellular location">
    <subcellularLocation>
        <location evidence="1">Cell membrane</location>
        <topology evidence="1">Multi-pass membrane protein</topology>
    </subcellularLocation>
</comment>
<dbReference type="PANTHER" id="PTHR30572:SF4">
    <property type="entry name" value="ABC TRANSPORTER PERMEASE YTRF"/>
    <property type="match status" value="1"/>
</dbReference>
<keyword evidence="2" id="KW-1003">Cell membrane</keyword>
<name>A0A2W6AY51_9BACT</name>
<evidence type="ECO:0000256" key="6">
    <source>
        <dbReference type="ARBA" id="ARBA00038076"/>
    </source>
</evidence>
<evidence type="ECO:0000313" key="10">
    <source>
        <dbReference type="Proteomes" id="UP000248724"/>
    </source>
</evidence>
<gene>
    <name evidence="9" type="ORF">DLM65_02970</name>
</gene>
<feature type="domain" description="ABC3 transporter permease C-terminal" evidence="8">
    <location>
        <begin position="58"/>
        <end position="174"/>
    </location>
</feature>
<dbReference type="GO" id="GO:0022857">
    <property type="term" value="F:transmembrane transporter activity"/>
    <property type="evidence" value="ECO:0007669"/>
    <property type="project" value="TreeGrafter"/>
</dbReference>
<evidence type="ECO:0000256" key="4">
    <source>
        <dbReference type="ARBA" id="ARBA00022989"/>
    </source>
</evidence>
<keyword evidence="4 7" id="KW-1133">Transmembrane helix</keyword>
<feature type="transmembrane region" description="Helical" evidence="7">
    <location>
        <begin position="148"/>
        <end position="167"/>
    </location>
</feature>
<evidence type="ECO:0000256" key="7">
    <source>
        <dbReference type="SAM" id="Phobius"/>
    </source>
</evidence>
<evidence type="ECO:0000259" key="8">
    <source>
        <dbReference type="Pfam" id="PF02687"/>
    </source>
</evidence>
<accession>A0A2W6AY51</accession>
<feature type="transmembrane region" description="Helical" evidence="7">
    <location>
        <begin position="105"/>
        <end position="128"/>
    </location>
</feature>
<proteinExistence type="inferred from homology"/>
<evidence type="ECO:0000256" key="5">
    <source>
        <dbReference type="ARBA" id="ARBA00023136"/>
    </source>
</evidence>
<keyword evidence="3 7" id="KW-0812">Transmembrane</keyword>
<sequence>RQAQVVVLKSAKGVSVAESRAAMKPVLDSFPNVELKDQAQYKASVTSKVDQLQALIGVLLALAIVIAVLGILNTLALSVLERTRELGLLRAVGMSRRQTRRMIRWEAVIVAVLGAVLGLVIGVFFGWAVVRAIADTGINTLRVPGGQLVAYVVIAGLLGVGAAVFPARRAARLNVLAAIAYE</sequence>
<dbReference type="GO" id="GO:0005886">
    <property type="term" value="C:plasma membrane"/>
    <property type="evidence" value="ECO:0007669"/>
    <property type="project" value="UniProtKB-SubCell"/>
</dbReference>
<dbReference type="AlphaFoldDB" id="A0A2W6AY51"/>
<protein>
    <recommendedName>
        <fullName evidence="8">ABC3 transporter permease C-terminal domain-containing protein</fullName>
    </recommendedName>
</protein>
<dbReference type="InterPro" id="IPR050250">
    <property type="entry name" value="Macrolide_Exporter_MacB"/>
</dbReference>
<comment type="similarity">
    <text evidence="6">Belongs to the ABC-4 integral membrane protein family.</text>
</comment>
<dbReference type="EMBL" id="QHBU01000054">
    <property type="protein sequence ID" value="PZR82891.1"/>
    <property type="molecule type" value="Genomic_DNA"/>
</dbReference>
<comment type="caution">
    <text evidence="9">The sequence shown here is derived from an EMBL/GenBank/DDBJ whole genome shotgun (WGS) entry which is preliminary data.</text>
</comment>
<feature type="non-terminal residue" evidence="9">
    <location>
        <position position="1"/>
    </location>
</feature>
<reference evidence="9 10" key="1">
    <citation type="journal article" date="2017" name="Nature">
        <title>Atmospheric trace gases support primary production in Antarctic desert surface soil.</title>
        <authorList>
            <person name="Ji M."/>
            <person name="Greening C."/>
            <person name="Vanwonterghem I."/>
            <person name="Carere C.R."/>
            <person name="Bay S.K."/>
            <person name="Steen J.A."/>
            <person name="Montgomery K."/>
            <person name="Lines T."/>
            <person name="Beardall J."/>
            <person name="van Dorst J."/>
            <person name="Snape I."/>
            <person name="Stott M.B."/>
            <person name="Hugenholtz P."/>
            <person name="Ferrari B.C."/>
        </authorList>
    </citation>
    <scope>NUCLEOTIDE SEQUENCE [LARGE SCALE GENOMIC DNA]</scope>
    <source>
        <strain evidence="9">RRmetagenome_bin12</strain>
    </source>
</reference>
<dbReference type="PANTHER" id="PTHR30572">
    <property type="entry name" value="MEMBRANE COMPONENT OF TRANSPORTER-RELATED"/>
    <property type="match status" value="1"/>
</dbReference>
<evidence type="ECO:0000256" key="2">
    <source>
        <dbReference type="ARBA" id="ARBA00022475"/>
    </source>
</evidence>
<dbReference type="Proteomes" id="UP000248724">
    <property type="component" value="Unassembled WGS sequence"/>
</dbReference>
<organism evidence="9 10">
    <name type="scientific">Candidatus Aeolococcus gillhamiae</name>
    <dbReference type="NCBI Taxonomy" id="3127015"/>
    <lineage>
        <taxon>Bacteria</taxon>
        <taxon>Bacillati</taxon>
        <taxon>Candidatus Dormiibacterota</taxon>
        <taxon>Candidatus Dormibacteria</taxon>
        <taxon>Candidatus Aeolococcales</taxon>
        <taxon>Candidatus Aeolococcaceae</taxon>
        <taxon>Candidatus Aeolococcus</taxon>
    </lineage>
</organism>
<dbReference type="InterPro" id="IPR003838">
    <property type="entry name" value="ABC3_permease_C"/>
</dbReference>
<evidence type="ECO:0000256" key="3">
    <source>
        <dbReference type="ARBA" id="ARBA00022692"/>
    </source>
</evidence>
<dbReference type="Pfam" id="PF02687">
    <property type="entry name" value="FtsX"/>
    <property type="match status" value="1"/>
</dbReference>
<evidence type="ECO:0000313" key="9">
    <source>
        <dbReference type="EMBL" id="PZR82891.1"/>
    </source>
</evidence>